<feature type="active site" evidence="4">
    <location>
        <position position="41"/>
    </location>
</feature>
<dbReference type="PROSITE" id="PS51160">
    <property type="entry name" value="ACYLPHOSPHATASE_3"/>
    <property type="match status" value="1"/>
</dbReference>
<dbReference type="NCBIfam" id="NF010998">
    <property type="entry name" value="PRK14424.1"/>
    <property type="match status" value="1"/>
</dbReference>
<gene>
    <name evidence="7" type="ORF">DD235_11900</name>
</gene>
<dbReference type="GO" id="GO:0003998">
    <property type="term" value="F:acylphosphatase activity"/>
    <property type="evidence" value="ECO:0007669"/>
    <property type="project" value="UniProtKB-EC"/>
</dbReference>
<evidence type="ECO:0000256" key="5">
    <source>
        <dbReference type="RuleBase" id="RU004168"/>
    </source>
</evidence>
<name>A0A2V1JYA0_9BURK</name>
<comment type="catalytic activity">
    <reaction evidence="3 4">
        <text>an acyl phosphate + H2O = a carboxylate + phosphate + H(+)</text>
        <dbReference type="Rhea" id="RHEA:14965"/>
        <dbReference type="ChEBI" id="CHEBI:15377"/>
        <dbReference type="ChEBI" id="CHEBI:15378"/>
        <dbReference type="ChEBI" id="CHEBI:29067"/>
        <dbReference type="ChEBI" id="CHEBI:43474"/>
        <dbReference type="ChEBI" id="CHEBI:59918"/>
        <dbReference type="EC" id="3.6.1.7"/>
    </reaction>
</comment>
<dbReference type="Pfam" id="PF00708">
    <property type="entry name" value="Acylphosphatase"/>
    <property type="match status" value="1"/>
</dbReference>
<evidence type="ECO:0000256" key="2">
    <source>
        <dbReference type="ARBA" id="ARBA00012150"/>
    </source>
</evidence>
<reference evidence="8" key="1">
    <citation type="submission" date="2018-05" db="EMBL/GenBank/DDBJ databases">
        <authorList>
            <person name="Li Y."/>
        </authorList>
    </citation>
    <scope>NUCLEOTIDE SEQUENCE [LARGE SCALE GENOMIC DNA]</scope>
    <source>
        <strain evidence="8">3d-2-2</strain>
    </source>
</reference>
<dbReference type="RefSeq" id="WP_109062322.1">
    <property type="nucleotide sequence ID" value="NZ_QETA01000005.1"/>
</dbReference>
<dbReference type="InterPro" id="IPR036046">
    <property type="entry name" value="Acylphosphatase-like_dom_sf"/>
</dbReference>
<dbReference type="EMBL" id="QETA01000005">
    <property type="protein sequence ID" value="PWF22082.1"/>
    <property type="molecule type" value="Genomic_DNA"/>
</dbReference>
<dbReference type="PRINTS" id="PR00112">
    <property type="entry name" value="ACYLPHPHTASE"/>
</dbReference>
<dbReference type="EC" id="3.6.1.7" evidence="2 4"/>
<sequence length="94" mass="10818">MRINSIETVKVVITGKVQGVYYRHNTVRMAHELKLCGWVQNIDDGSVHALLQGEADQIDRMLAWMRQGPPAARVDEVVSETIAHDKRYERFQQL</sequence>
<evidence type="ECO:0000256" key="4">
    <source>
        <dbReference type="PROSITE-ProRule" id="PRU00520"/>
    </source>
</evidence>
<feature type="domain" description="Acylphosphatase-like" evidence="6">
    <location>
        <begin position="8"/>
        <end position="94"/>
    </location>
</feature>
<organism evidence="7 8">
    <name type="scientific">Corticimicrobacter populi</name>
    <dbReference type="NCBI Taxonomy" id="2175229"/>
    <lineage>
        <taxon>Bacteria</taxon>
        <taxon>Pseudomonadati</taxon>
        <taxon>Pseudomonadota</taxon>
        <taxon>Betaproteobacteria</taxon>
        <taxon>Burkholderiales</taxon>
        <taxon>Alcaligenaceae</taxon>
        <taxon>Corticimicrobacter</taxon>
    </lineage>
</organism>
<dbReference type="SUPFAM" id="SSF54975">
    <property type="entry name" value="Acylphosphatase/BLUF domain-like"/>
    <property type="match status" value="1"/>
</dbReference>
<dbReference type="Gene3D" id="3.30.70.100">
    <property type="match status" value="1"/>
</dbReference>
<dbReference type="PANTHER" id="PTHR47268:SF4">
    <property type="entry name" value="ACYLPHOSPHATASE"/>
    <property type="match status" value="1"/>
</dbReference>
<evidence type="ECO:0000259" key="6">
    <source>
        <dbReference type="PROSITE" id="PS51160"/>
    </source>
</evidence>
<dbReference type="Proteomes" id="UP000245212">
    <property type="component" value="Unassembled WGS sequence"/>
</dbReference>
<dbReference type="InterPro" id="IPR017968">
    <property type="entry name" value="Acylphosphatase_CS"/>
</dbReference>
<protein>
    <recommendedName>
        <fullName evidence="2 4">acylphosphatase</fullName>
        <ecNumber evidence="2 4">3.6.1.7</ecNumber>
    </recommendedName>
</protein>
<dbReference type="PROSITE" id="PS00151">
    <property type="entry name" value="ACYLPHOSPHATASE_2"/>
    <property type="match status" value="1"/>
</dbReference>
<evidence type="ECO:0000256" key="1">
    <source>
        <dbReference type="ARBA" id="ARBA00005614"/>
    </source>
</evidence>
<evidence type="ECO:0000256" key="3">
    <source>
        <dbReference type="ARBA" id="ARBA00047645"/>
    </source>
</evidence>
<keyword evidence="4 7" id="KW-0378">Hydrolase</keyword>
<evidence type="ECO:0000313" key="8">
    <source>
        <dbReference type="Proteomes" id="UP000245212"/>
    </source>
</evidence>
<comment type="similarity">
    <text evidence="1 5">Belongs to the acylphosphatase family.</text>
</comment>
<keyword evidence="8" id="KW-1185">Reference proteome</keyword>
<dbReference type="InterPro" id="IPR001792">
    <property type="entry name" value="Acylphosphatase-like_dom"/>
</dbReference>
<proteinExistence type="inferred from homology"/>
<feature type="active site" evidence="4">
    <location>
        <position position="23"/>
    </location>
</feature>
<accession>A0A2V1JYA0</accession>
<dbReference type="InterPro" id="IPR020456">
    <property type="entry name" value="Acylphosphatase"/>
</dbReference>
<dbReference type="AlphaFoldDB" id="A0A2V1JYA0"/>
<evidence type="ECO:0000313" key="7">
    <source>
        <dbReference type="EMBL" id="PWF22082.1"/>
    </source>
</evidence>
<comment type="caution">
    <text evidence="7">The sequence shown here is derived from an EMBL/GenBank/DDBJ whole genome shotgun (WGS) entry which is preliminary data.</text>
</comment>
<dbReference type="PANTHER" id="PTHR47268">
    <property type="entry name" value="ACYLPHOSPHATASE"/>
    <property type="match status" value="1"/>
</dbReference>